<organism evidence="6 7">
    <name type="scientific">Corynebacterium spheniscorum</name>
    <dbReference type="NCBI Taxonomy" id="185761"/>
    <lineage>
        <taxon>Bacteria</taxon>
        <taxon>Bacillati</taxon>
        <taxon>Actinomycetota</taxon>
        <taxon>Actinomycetes</taxon>
        <taxon>Mycobacteriales</taxon>
        <taxon>Corynebacteriaceae</taxon>
        <taxon>Corynebacterium</taxon>
    </lineage>
</organism>
<dbReference type="Gene3D" id="3.40.50.150">
    <property type="entry name" value="Vaccinia Virus protein VP39"/>
    <property type="match status" value="1"/>
</dbReference>
<name>A0A1I2SY17_9CORY</name>
<feature type="compositionally biased region" description="Pro residues" evidence="4">
    <location>
        <begin position="1"/>
        <end position="10"/>
    </location>
</feature>
<evidence type="ECO:0000313" key="7">
    <source>
        <dbReference type="Proteomes" id="UP000199065"/>
    </source>
</evidence>
<dbReference type="InterPro" id="IPR051052">
    <property type="entry name" value="Diverse_substrate_MTase"/>
</dbReference>
<evidence type="ECO:0000256" key="1">
    <source>
        <dbReference type="ARBA" id="ARBA00008361"/>
    </source>
</evidence>
<feature type="region of interest" description="Disordered" evidence="4">
    <location>
        <begin position="1"/>
        <end position="26"/>
    </location>
</feature>
<keyword evidence="7" id="KW-1185">Reference proteome</keyword>
<comment type="similarity">
    <text evidence="1">Belongs to the methyltransferase superfamily.</text>
</comment>
<evidence type="ECO:0000256" key="4">
    <source>
        <dbReference type="SAM" id="MobiDB-lite"/>
    </source>
</evidence>
<dbReference type="OrthoDB" id="9797252at2"/>
<evidence type="ECO:0000259" key="5">
    <source>
        <dbReference type="Pfam" id="PF08241"/>
    </source>
</evidence>
<dbReference type="Pfam" id="PF08241">
    <property type="entry name" value="Methyltransf_11"/>
    <property type="match status" value="1"/>
</dbReference>
<dbReference type="CDD" id="cd02440">
    <property type="entry name" value="AdoMet_MTases"/>
    <property type="match status" value="1"/>
</dbReference>
<protein>
    <submittedName>
        <fullName evidence="6">Methyltransferase domain-containing protein</fullName>
    </submittedName>
</protein>
<evidence type="ECO:0000256" key="3">
    <source>
        <dbReference type="ARBA" id="ARBA00022679"/>
    </source>
</evidence>
<accession>A0A1I2SY17</accession>
<dbReference type="RefSeq" id="WP_092285444.1">
    <property type="nucleotide sequence ID" value="NZ_FOPJ01000006.1"/>
</dbReference>
<evidence type="ECO:0000256" key="2">
    <source>
        <dbReference type="ARBA" id="ARBA00022603"/>
    </source>
</evidence>
<dbReference type="PANTHER" id="PTHR44942">
    <property type="entry name" value="METHYLTRANSF_11 DOMAIN-CONTAINING PROTEIN"/>
    <property type="match status" value="1"/>
</dbReference>
<feature type="domain" description="Methyltransferase type 11" evidence="5">
    <location>
        <begin position="62"/>
        <end position="150"/>
    </location>
</feature>
<dbReference type="STRING" id="185761.SAMN05660282_01198"/>
<dbReference type="InterPro" id="IPR029063">
    <property type="entry name" value="SAM-dependent_MTases_sf"/>
</dbReference>
<dbReference type="GO" id="GO:0032259">
    <property type="term" value="P:methylation"/>
    <property type="evidence" value="ECO:0007669"/>
    <property type="project" value="UniProtKB-KW"/>
</dbReference>
<gene>
    <name evidence="6" type="ORF">SAMN05660282_01198</name>
</gene>
<dbReference type="EMBL" id="FOPJ01000006">
    <property type="protein sequence ID" value="SFG55066.1"/>
    <property type="molecule type" value="Genomic_DNA"/>
</dbReference>
<dbReference type="InterPro" id="IPR013216">
    <property type="entry name" value="Methyltransf_11"/>
</dbReference>
<proteinExistence type="inferred from homology"/>
<dbReference type="SUPFAM" id="SSF53335">
    <property type="entry name" value="S-adenosyl-L-methionine-dependent methyltransferases"/>
    <property type="match status" value="1"/>
</dbReference>
<sequence length="261" mass="29284">MNNPNPPIPPLSKRHQPLFHSPQHRHQTARAFDSGAELYDLVRPGYPADVVELMPAELTTVVDIGCGTGQLASLLAARGHELFLLDPSADMVRVAAAKKLGPAWRATAEATALKADSVDAACCGQSWHWCDSQVACLELDRIIRPGGSVLLAWNTLDVSIPWVHRLSRIMHAGDVLAEGFIPSIHKPWQISRTVRKRWVTPITPEDIHLLTHTRSYWLRANQRSRQRVTANLDWYLYEHLGYAKGQVIDLPYRVDAFLLSR</sequence>
<evidence type="ECO:0000313" key="6">
    <source>
        <dbReference type="EMBL" id="SFG55066.1"/>
    </source>
</evidence>
<dbReference type="GO" id="GO:0008757">
    <property type="term" value="F:S-adenosylmethionine-dependent methyltransferase activity"/>
    <property type="evidence" value="ECO:0007669"/>
    <property type="project" value="InterPro"/>
</dbReference>
<dbReference type="Proteomes" id="UP000199065">
    <property type="component" value="Unassembled WGS sequence"/>
</dbReference>
<dbReference type="PANTHER" id="PTHR44942:SF4">
    <property type="entry name" value="METHYLTRANSFERASE TYPE 11 DOMAIN-CONTAINING PROTEIN"/>
    <property type="match status" value="1"/>
</dbReference>
<dbReference type="AlphaFoldDB" id="A0A1I2SY17"/>
<reference evidence="6 7" key="1">
    <citation type="submission" date="2016-10" db="EMBL/GenBank/DDBJ databases">
        <authorList>
            <person name="de Groot N.N."/>
        </authorList>
    </citation>
    <scope>NUCLEOTIDE SEQUENCE [LARGE SCALE GENOMIC DNA]</scope>
    <source>
        <strain>J11</strain>
        <strain evidence="7">PG 39</strain>
    </source>
</reference>
<keyword evidence="2 6" id="KW-0489">Methyltransferase</keyword>
<feature type="compositionally biased region" description="Basic residues" evidence="4">
    <location>
        <begin position="12"/>
        <end position="26"/>
    </location>
</feature>
<keyword evidence="3 6" id="KW-0808">Transferase</keyword>